<protein>
    <submittedName>
        <fullName evidence="2">Fe-S cluster domain protein</fullName>
    </submittedName>
</protein>
<dbReference type="Proteomes" id="UP000034127">
    <property type="component" value="Unassembled WGS sequence"/>
</dbReference>
<comment type="caution">
    <text evidence="2">The sequence shown here is derived from an EMBL/GenBank/DDBJ whole genome shotgun (WGS) entry which is preliminary data.</text>
</comment>
<dbReference type="EMBL" id="LBPX01000027">
    <property type="protein sequence ID" value="KKP66776.1"/>
    <property type="molecule type" value="Genomic_DNA"/>
</dbReference>
<name>A0A0G0BSV1_9BACT</name>
<proteinExistence type="predicted"/>
<dbReference type="InterPro" id="IPR050340">
    <property type="entry name" value="Cytosolic_Fe-S_CAF"/>
</dbReference>
<sequence>MSDSDNLIKLLQSKSKLVAMLAPSFPIMYDPKTIVSKLKNIGFSKVVEVSVGAKETNRQAVEILKNNPHTRFITSPCASFVRYMRVKHPDMMHYLAMEIDSPMVATAKIVKAKWPDHQPVFIGPCLVKKLEASEDHPDLNILVLTYKELDSTLQQLVTSNQQLVANSSFDLFESSTRIYPIDGGLTDSSGARNLLSPEEIRVVSGYKNCESSIKEFEQNKKIRLLDILFCDNGCINGPGITSSLPIEERKHKIIDYSK</sequence>
<dbReference type="InterPro" id="IPR009016">
    <property type="entry name" value="Fe_hydrogenase"/>
</dbReference>
<accession>A0A0G0BSV1</accession>
<dbReference type="AlphaFoldDB" id="A0A0G0BSV1"/>
<evidence type="ECO:0000259" key="1">
    <source>
        <dbReference type="Pfam" id="PF02906"/>
    </source>
</evidence>
<dbReference type="Gene3D" id="3.40.950.10">
    <property type="entry name" value="Fe-only Hydrogenase (Larger Subunit), Chain L, domain 3"/>
    <property type="match status" value="1"/>
</dbReference>
<organism evidence="2 3">
    <name type="scientific">Candidatus Roizmanbacteria bacterium GW2011_GWC2_35_12</name>
    <dbReference type="NCBI Taxonomy" id="1618485"/>
    <lineage>
        <taxon>Bacteria</taxon>
        <taxon>Candidatus Roizmaniibacteriota</taxon>
    </lineage>
</organism>
<reference evidence="2 3" key="1">
    <citation type="journal article" date="2015" name="Nature">
        <title>rRNA introns, odd ribosomes, and small enigmatic genomes across a large radiation of phyla.</title>
        <authorList>
            <person name="Brown C.T."/>
            <person name="Hug L.A."/>
            <person name="Thomas B.C."/>
            <person name="Sharon I."/>
            <person name="Castelle C.J."/>
            <person name="Singh A."/>
            <person name="Wilkins M.J."/>
            <person name="Williams K.H."/>
            <person name="Banfield J.F."/>
        </authorList>
    </citation>
    <scope>NUCLEOTIDE SEQUENCE [LARGE SCALE GENOMIC DNA]</scope>
</reference>
<dbReference type="PANTHER" id="PTHR11615">
    <property type="entry name" value="NITRATE, FORMATE, IRON DEHYDROGENASE"/>
    <property type="match status" value="1"/>
</dbReference>
<gene>
    <name evidence="2" type="ORF">UR63_C0027G0010</name>
</gene>
<evidence type="ECO:0000313" key="2">
    <source>
        <dbReference type="EMBL" id="KKP66776.1"/>
    </source>
</evidence>
<dbReference type="InterPro" id="IPR004108">
    <property type="entry name" value="Fe_hydrogenase_lsu_C"/>
</dbReference>
<dbReference type="SUPFAM" id="SSF53920">
    <property type="entry name" value="Fe-only hydrogenase"/>
    <property type="match status" value="1"/>
</dbReference>
<feature type="domain" description="Iron hydrogenase large subunit C-terminal" evidence="1">
    <location>
        <begin position="16"/>
        <end position="238"/>
    </location>
</feature>
<evidence type="ECO:0000313" key="3">
    <source>
        <dbReference type="Proteomes" id="UP000034127"/>
    </source>
</evidence>
<dbReference type="Pfam" id="PF02906">
    <property type="entry name" value="Fe_hyd_lg_C"/>
    <property type="match status" value="1"/>
</dbReference>